<dbReference type="GO" id="GO:0009055">
    <property type="term" value="F:electron transfer activity"/>
    <property type="evidence" value="ECO:0007669"/>
    <property type="project" value="InterPro"/>
</dbReference>
<gene>
    <name evidence="3" type="ORF">VT98_10314</name>
</gene>
<organism evidence="3 4">
    <name type="scientific">Candidatus Electrothrix communis</name>
    <dbReference type="NCBI Taxonomy" id="1859133"/>
    <lineage>
        <taxon>Bacteria</taxon>
        <taxon>Pseudomonadati</taxon>
        <taxon>Thermodesulfobacteriota</taxon>
        <taxon>Desulfobulbia</taxon>
        <taxon>Desulfobulbales</taxon>
        <taxon>Desulfobulbaceae</taxon>
        <taxon>Candidatus Electrothrix</taxon>
    </lineage>
</organism>
<feature type="transmembrane region" description="Helical" evidence="1">
    <location>
        <begin position="111"/>
        <end position="133"/>
    </location>
</feature>
<dbReference type="Gene3D" id="1.10.760.10">
    <property type="entry name" value="Cytochrome c-like domain"/>
    <property type="match status" value="3"/>
</dbReference>
<name>A0A444J931_9BACT</name>
<dbReference type="AlphaFoldDB" id="A0A444J931"/>
<keyword evidence="1" id="KW-0812">Transmembrane</keyword>
<evidence type="ECO:0000313" key="3">
    <source>
        <dbReference type="EMBL" id="RWX49573.1"/>
    </source>
</evidence>
<feature type="transmembrane region" description="Helical" evidence="1">
    <location>
        <begin position="47"/>
        <end position="67"/>
    </location>
</feature>
<reference evidence="3 4" key="1">
    <citation type="submission" date="2017-01" db="EMBL/GenBank/DDBJ databases">
        <title>The cable genome- insights into the physiology and evolution of filamentous bacteria capable of sulfide oxidation via long distance electron transfer.</title>
        <authorList>
            <person name="Schreiber L."/>
            <person name="Bjerg J.T."/>
            <person name="Boggild A."/>
            <person name="Van De Vossenberg J."/>
            <person name="Meysman F."/>
            <person name="Nielsen L.P."/>
            <person name="Schramm A."/>
            <person name="Kjeldsen K.U."/>
        </authorList>
    </citation>
    <scope>NUCLEOTIDE SEQUENCE [LARGE SCALE GENOMIC DNA]</scope>
    <source>
        <strain evidence="3">A1</strain>
    </source>
</reference>
<protein>
    <submittedName>
        <fullName evidence="3">Quinohemoprotein amine dehydrogenase A, alpha subunit, heme binding</fullName>
    </submittedName>
</protein>
<feature type="transmembrane region" description="Helical" evidence="1">
    <location>
        <begin position="6"/>
        <end position="27"/>
    </location>
</feature>
<accession>A0A444J931</accession>
<proteinExistence type="predicted"/>
<evidence type="ECO:0000256" key="1">
    <source>
        <dbReference type="SAM" id="Phobius"/>
    </source>
</evidence>
<dbReference type="Proteomes" id="UP000288086">
    <property type="component" value="Unassembled WGS sequence"/>
</dbReference>
<evidence type="ECO:0000313" key="4">
    <source>
        <dbReference type="Proteomes" id="UP000288086"/>
    </source>
</evidence>
<dbReference type="GO" id="GO:0020037">
    <property type="term" value="F:heme binding"/>
    <property type="evidence" value="ECO:0007669"/>
    <property type="project" value="InterPro"/>
</dbReference>
<dbReference type="EMBL" id="MTKP01000031">
    <property type="protein sequence ID" value="RWX49573.1"/>
    <property type="molecule type" value="Genomic_DNA"/>
</dbReference>
<dbReference type="InterPro" id="IPR036909">
    <property type="entry name" value="Cyt_c-like_dom_sf"/>
</dbReference>
<comment type="caution">
    <text evidence="3">The sequence shown here is derived from an EMBL/GenBank/DDBJ whole genome shotgun (WGS) entry which is preliminary data.</text>
</comment>
<feature type="transmembrane region" description="Helical" evidence="1">
    <location>
        <begin position="79"/>
        <end position="99"/>
    </location>
</feature>
<dbReference type="SUPFAM" id="SSF46626">
    <property type="entry name" value="Cytochrome c"/>
    <property type="match status" value="2"/>
</dbReference>
<dbReference type="Pfam" id="PF09098">
    <property type="entry name" value="Dehyd-heme_bind"/>
    <property type="match status" value="1"/>
</dbReference>
<dbReference type="InterPro" id="IPR015182">
    <property type="entry name" value="QH-AmDH_asu_heme-bd_dom"/>
</dbReference>
<keyword evidence="4" id="KW-1185">Reference proteome</keyword>
<sequence>MSPIMTSIAGLAATLTGACAMLLMLELRGNPREDSKVNQRLITAHKVTGYIFIAFFIAILAVMLSKAGTYQEEFSPRTILHISLALLVIPLLFFKILIIRRFKRFEKQVPGIGLAVFLALFLLNSMTAGYYFLHQSDIGELSLPEEDAAVLNKNKEQKLVVQKCGKCHTLERVFKALKSDQDWTETVNRMISFDSPNISEAQGQQILNYLINQQQRRENLVTEGPRAQGKIGRNMVEQKCSFCHGLDRIYMAEKKPEEWVQTVEKMIGYSEQADFMSHRKKRLFLSFCSAGVPPGRRRKNDRGNIKKIMEGDAVKKQKVFFYCSCCAVLLLTLIVTDSSFAKDEDDAGKALVEQKCSVCHSIDRAYGASKNHSEWVKTVEKMMRYSDRMDFLNQKEKEIVIDYLANRKSSQADSEK</sequence>
<keyword evidence="1" id="KW-0472">Membrane</keyword>
<keyword evidence="1" id="KW-1133">Transmembrane helix</keyword>
<evidence type="ECO:0000259" key="2">
    <source>
        <dbReference type="Pfam" id="PF09098"/>
    </source>
</evidence>
<feature type="domain" description="Quinohemoprotein amine dehydrogenase alpha subunit haem binding" evidence="2">
    <location>
        <begin position="156"/>
        <end position="294"/>
    </location>
</feature>